<proteinExistence type="predicted"/>
<keyword evidence="5 6" id="KW-0472">Membrane</keyword>
<keyword evidence="4 6" id="KW-1133">Transmembrane helix</keyword>
<evidence type="ECO:0000256" key="3">
    <source>
        <dbReference type="ARBA" id="ARBA00022692"/>
    </source>
</evidence>
<name>A0ABW7N4Q7_9BACT</name>
<dbReference type="Proteomes" id="UP001610063">
    <property type="component" value="Unassembled WGS sequence"/>
</dbReference>
<evidence type="ECO:0000256" key="2">
    <source>
        <dbReference type="ARBA" id="ARBA00022475"/>
    </source>
</evidence>
<dbReference type="Pfam" id="PF03626">
    <property type="entry name" value="COX4_pro"/>
    <property type="match status" value="1"/>
</dbReference>
<dbReference type="EMBL" id="JBIPKE010000011">
    <property type="protein sequence ID" value="MFH6982402.1"/>
    <property type="molecule type" value="Genomic_DNA"/>
</dbReference>
<keyword evidence="3 6" id="KW-0812">Transmembrane</keyword>
<accession>A0ABW7N4Q7</accession>
<evidence type="ECO:0000256" key="5">
    <source>
        <dbReference type="ARBA" id="ARBA00023136"/>
    </source>
</evidence>
<organism evidence="7 8">
    <name type="scientific">Marinoscillum luteum</name>
    <dbReference type="NCBI Taxonomy" id="861051"/>
    <lineage>
        <taxon>Bacteria</taxon>
        <taxon>Pseudomonadati</taxon>
        <taxon>Bacteroidota</taxon>
        <taxon>Cytophagia</taxon>
        <taxon>Cytophagales</taxon>
        <taxon>Reichenbachiellaceae</taxon>
        <taxon>Marinoscillum</taxon>
    </lineage>
</organism>
<evidence type="ECO:0000313" key="8">
    <source>
        <dbReference type="Proteomes" id="UP001610063"/>
    </source>
</evidence>
<keyword evidence="8" id="KW-1185">Reference proteome</keyword>
<evidence type="ECO:0000256" key="6">
    <source>
        <dbReference type="SAM" id="Phobius"/>
    </source>
</evidence>
<dbReference type="InterPro" id="IPR005171">
    <property type="entry name" value="Cyt_c_oxidase_su4_prok"/>
</dbReference>
<comment type="subcellular location">
    <subcellularLocation>
        <location evidence="1">Cell membrane</location>
        <topology evidence="1">Multi-pass membrane protein</topology>
    </subcellularLocation>
</comment>
<comment type="caution">
    <text evidence="7">The sequence shown here is derived from an EMBL/GenBank/DDBJ whole genome shotgun (WGS) entry which is preliminary data.</text>
</comment>
<dbReference type="RefSeq" id="WP_159580175.1">
    <property type="nucleotide sequence ID" value="NZ_JBIPKE010000011.1"/>
</dbReference>
<reference evidence="7 8" key="1">
    <citation type="journal article" date="2013" name="Int. J. Syst. Evol. Microbiol.">
        <title>Marinoscillum luteum sp. nov., isolated from marine sediment.</title>
        <authorList>
            <person name="Cha I.T."/>
            <person name="Park S.J."/>
            <person name="Kim S.J."/>
            <person name="Kim J.G."/>
            <person name="Jung M.Y."/>
            <person name="Shin K.S."/>
            <person name="Kwon K.K."/>
            <person name="Yang S.H."/>
            <person name="Seo Y.S."/>
            <person name="Rhee S.K."/>
        </authorList>
    </citation>
    <scope>NUCLEOTIDE SEQUENCE [LARGE SCALE GENOMIC DNA]</scope>
    <source>
        <strain evidence="7 8">KCTC 23939</strain>
    </source>
</reference>
<sequence length="107" mass="12005">MELETTEVQVIPEDKSKINKILKVALILGVVTAIEFVIAFTVPAGVFRTSVFIILTIVKAFYIVAEFMHLGHEKKSLKLSILLPIIFIVFLIFILMYQGAAILEVLQ</sequence>
<keyword evidence="2" id="KW-1003">Cell membrane</keyword>
<protein>
    <submittedName>
        <fullName evidence="7">Cytochrome C oxidase subunit IV family protein</fullName>
    </submittedName>
</protein>
<evidence type="ECO:0000313" key="7">
    <source>
        <dbReference type="EMBL" id="MFH6982402.1"/>
    </source>
</evidence>
<gene>
    <name evidence="7" type="ORF">ACHKAR_03080</name>
</gene>
<evidence type="ECO:0000256" key="4">
    <source>
        <dbReference type="ARBA" id="ARBA00022989"/>
    </source>
</evidence>
<feature type="transmembrane region" description="Helical" evidence="6">
    <location>
        <begin position="21"/>
        <end position="40"/>
    </location>
</feature>
<feature type="transmembrane region" description="Helical" evidence="6">
    <location>
        <begin position="77"/>
        <end position="97"/>
    </location>
</feature>
<feature type="transmembrane region" description="Helical" evidence="6">
    <location>
        <begin position="46"/>
        <end position="65"/>
    </location>
</feature>
<evidence type="ECO:0000256" key="1">
    <source>
        <dbReference type="ARBA" id="ARBA00004651"/>
    </source>
</evidence>